<evidence type="ECO:0000256" key="1">
    <source>
        <dbReference type="SAM" id="SignalP"/>
    </source>
</evidence>
<dbReference type="Pfam" id="PF01161">
    <property type="entry name" value="PBP"/>
    <property type="match status" value="1"/>
</dbReference>
<accession>A0A069PLR0</accession>
<dbReference type="InterPro" id="IPR008914">
    <property type="entry name" value="PEBP"/>
</dbReference>
<reference evidence="2 3" key="1">
    <citation type="submission" date="2014-03" db="EMBL/GenBank/DDBJ databases">
        <title>Draft Genome Sequences of Four Burkholderia Strains.</title>
        <authorList>
            <person name="Liu X.Y."/>
            <person name="Li C.X."/>
            <person name="Xu J.H."/>
        </authorList>
    </citation>
    <scope>NUCLEOTIDE SEQUENCE [LARGE SCALE GENOMIC DNA]</scope>
    <source>
        <strain evidence="2 3">DSM 50014</strain>
    </source>
</reference>
<name>A0A069PLR0_9BURK</name>
<evidence type="ECO:0000313" key="2">
    <source>
        <dbReference type="EMBL" id="KDR40859.1"/>
    </source>
</evidence>
<dbReference type="NCBIfam" id="TIGR00481">
    <property type="entry name" value="YbhB/YbcL family Raf kinase inhibitor-like protein"/>
    <property type="match status" value="1"/>
</dbReference>
<keyword evidence="3" id="KW-1185">Reference proteome</keyword>
<comment type="caution">
    <text evidence="2">The sequence shown here is derived from an EMBL/GenBank/DDBJ whole genome shotgun (WGS) entry which is preliminary data.</text>
</comment>
<feature type="chain" id="PRO_5007372196" evidence="1">
    <location>
        <begin position="40"/>
        <end position="200"/>
    </location>
</feature>
<dbReference type="Gene3D" id="3.90.280.10">
    <property type="entry name" value="PEBP-like"/>
    <property type="match status" value="1"/>
</dbReference>
<organism evidence="2 3">
    <name type="scientific">Caballeronia glathei</name>
    <dbReference type="NCBI Taxonomy" id="60547"/>
    <lineage>
        <taxon>Bacteria</taxon>
        <taxon>Pseudomonadati</taxon>
        <taxon>Pseudomonadota</taxon>
        <taxon>Betaproteobacteria</taxon>
        <taxon>Burkholderiales</taxon>
        <taxon>Burkholderiaceae</taxon>
        <taxon>Caballeronia</taxon>
    </lineage>
</organism>
<proteinExistence type="predicted"/>
<evidence type="ECO:0000313" key="3">
    <source>
        <dbReference type="Proteomes" id="UP000027466"/>
    </source>
</evidence>
<dbReference type="CDD" id="cd00865">
    <property type="entry name" value="PEBP_bact_arch"/>
    <property type="match status" value="1"/>
</dbReference>
<dbReference type="RefSeq" id="WP_051672687.1">
    <property type="nucleotide sequence ID" value="NZ_CADFFX010000012.1"/>
</dbReference>
<dbReference type="STRING" id="60547.GCA_000751215_00289"/>
<dbReference type="PANTHER" id="PTHR30289:SF1">
    <property type="entry name" value="PEBP (PHOSPHATIDYLETHANOLAMINE-BINDING PROTEIN) FAMILY PROTEIN"/>
    <property type="match status" value="1"/>
</dbReference>
<dbReference type="PANTHER" id="PTHR30289">
    <property type="entry name" value="UNCHARACTERIZED PROTEIN YBCL-RELATED"/>
    <property type="match status" value="1"/>
</dbReference>
<dbReference type="SUPFAM" id="SSF49777">
    <property type="entry name" value="PEBP-like"/>
    <property type="match status" value="1"/>
</dbReference>
<dbReference type="AlphaFoldDB" id="A0A069PLR0"/>
<protein>
    <submittedName>
        <fullName evidence="2">Phosphatidylethanolamine-binding protein</fullName>
    </submittedName>
</protein>
<keyword evidence="1" id="KW-0732">Signal</keyword>
<dbReference type="InterPro" id="IPR005247">
    <property type="entry name" value="YbhB_YbcL/LppC-like"/>
</dbReference>
<dbReference type="Proteomes" id="UP000027466">
    <property type="component" value="Unassembled WGS sequence"/>
</dbReference>
<dbReference type="InterPro" id="IPR036610">
    <property type="entry name" value="PEBP-like_sf"/>
</dbReference>
<gene>
    <name evidence="2" type="ORF">BG61_22035</name>
</gene>
<feature type="signal peptide" evidence="1">
    <location>
        <begin position="1"/>
        <end position="39"/>
    </location>
</feature>
<sequence length="200" mass="21358">MRLACSDVRLAVSCFRRSCLALSMLCAAAIAANVPRASAQTTFTLTSTDLPAGKPVPPSLLFDQTDCKGGNRSPQLSWHGAPAATRSFAITMIDPDAPGRGWWHWAVAGIPATVTQLPGNASASGALRKMGAVESRNDFDVDGYGGPCPPAGKPHRYVITVYALDSDDLRLRQGRPALMFEHEIRATTLATAQLIFTYGR</sequence>
<dbReference type="EMBL" id="JFHC01000034">
    <property type="protein sequence ID" value="KDR40859.1"/>
    <property type="molecule type" value="Genomic_DNA"/>
</dbReference>